<protein>
    <recommendedName>
        <fullName evidence="2">Glycosyl transferase family 1 domain-containing protein</fullName>
    </recommendedName>
</protein>
<dbReference type="Pfam" id="PF00534">
    <property type="entry name" value="Glycos_transf_1"/>
    <property type="match status" value="1"/>
</dbReference>
<dbReference type="OrthoDB" id="4120at10239"/>
<proteinExistence type="predicted"/>
<dbReference type="GO" id="GO:0016757">
    <property type="term" value="F:glycosyltransferase activity"/>
    <property type="evidence" value="ECO:0007669"/>
    <property type="project" value="InterPro"/>
</dbReference>
<evidence type="ECO:0000256" key="1">
    <source>
        <dbReference type="ARBA" id="ARBA00022679"/>
    </source>
</evidence>
<dbReference type="Proteomes" id="UP000203343">
    <property type="component" value="Segment"/>
</dbReference>
<evidence type="ECO:0000313" key="3">
    <source>
        <dbReference type="EMBL" id="CAQ58459.1"/>
    </source>
</evidence>
<dbReference type="KEGG" id="vg:20964531"/>
<evidence type="ECO:0000313" key="4">
    <source>
        <dbReference type="Proteomes" id="UP000203343"/>
    </source>
</evidence>
<dbReference type="CAZy" id="GT4">
    <property type="family name" value="Glycosyltransferase Family 4"/>
</dbReference>
<dbReference type="Gene3D" id="3.40.50.2000">
    <property type="entry name" value="Glycogen Phosphorylase B"/>
    <property type="match status" value="1"/>
</dbReference>
<keyword evidence="1" id="KW-0808">Transferase</keyword>
<feature type="domain" description="Glycosyl transferase family 1" evidence="2">
    <location>
        <begin position="149"/>
        <end position="277"/>
    </location>
</feature>
<reference evidence="3 4" key="1">
    <citation type="journal article" date="2008" name="J. Bacteriol.">
        <title>SRV, a new viral isolate from Stygiolobus and general properties of the crenarchaeal rudiviruses and their virus-host interactions.</title>
        <authorList>
            <person name="Vestergaard G."/>
            <person name="Shah S.A."/>
            <person name="Bize A."/>
            <person name="Reitberger W."/>
            <person name="Reuter M."/>
            <person name="Phan H."/>
            <person name="Briegel A."/>
            <person name="Rachel R."/>
            <person name="Garrett R.A."/>
            <person name="Prangishvili D."/>
        </authorList>
    </citation>
    <scope>NUCLEOTIDE SEQUENCE [LARGE SCALE GENOMIC DNA]</scope>
</reference>
<dbReference type="SUPFAM" id="SSF53756">
    <property type="entry name" value="UDP-Glycosyltransferase/glycogen phosphorylase"/>
    <property type="match status" value="1"/>
</dbReference>
<name>B6EFC4_9VIRU</name>
<evidence type="ECO:0000259" key="2">
    <source>
        <dbReference type="Pfam" id="PF00534"/>
    </source>
</evidence>
<dbReference type="GeneID" id="20964531"/>
<dbReference type="RefSeq" id="YP_009094243.1">
    <property type="nucleotide sequence ID" value="NC_025375.1"/>
</dbReference>
<sequence length="335" mass="39044">MKTIILTMKYSSIKNVAEDIASVLRNNNEIVHIYTDPWNLPQADKLIVFVPFNPPLLNNYLMTYYYFKGEKYFYTTVDGVPNLNALNQYLAKEITYIPNSKHSARNLQDAGLNVDLPVFHGVNFEKVKKAEALVPQLKNKLAKDFPNSTKFGVVSGTTKRKNIDLLLQAFNILNTKYPEEAKNIHFFVISHEDFLKNEVPQNVHFVSKFGYQSHEEIFAFYRAMDYMIVPSGCEGFGLPVLESMAVGTPVIHQLIPPFDEFTSWQYNFLIKHEKIEEYYAKEHAQKWKIYRFNPEDLVIAILMAKNSQDREERSEKLREIAKAYDINLLYKRFIE</sequence>
<organism evidence="3 4">
    <name type="scientific">Stygiolobus rod-shaped virus</name>
    <dbReference type="NCBI Taxonomy" id="537009"/>
    <lineage>
        <taxon>Viruses</taxon>
        <taxon>Adnaviria</taxon>
        <taxon>Zilligvirae</taxon>
        <taxon>Taleaviricota</taxon>
        <taxon>Tokiviricetes</taxon>
        <taxon>Ligamenvirales</taxon>
        <taxon>Rudiviridae</taxon>
        <taxon>Azorudivirus</taxon>
        <taxon>Azorudivirus furnasense</taxon>
        <taxon>Azorudivirus SRV</taxon>
    </lineage>
</organism>
<dbReference type="InterPro" id="IPR001296">
    <property type="entry name" value="Glyco_trans_1"/>
</dbReference>
<dbReference type="CDD" id="cd03801">
    <property type="entry name" value="GT4_PimA-like"/>
    <property type="match status" value="1"/>
</dbReference>
<keyword evidence="4" id="KW-1185">Reference proteome</keyword>
<dbReference type="EMBL" id="FM164764">
    <property type="protein sequence ID" value="CAQ58459.1"/>
    <property type="molecule type" value="Genomic_DNA"/>
</dbReference>
<dbReference type="PANTHER" id="PTHR46401">
    <property type="entry name" value="GLYCOSYLTRANSFERASE WBBK-RELATED"/>
    <property type="match status" value="1"/>
</dbReference>
<accession>B6EFC4</accession>
<dbReference type="PANTHER" id="PTHR46401:SF2">
    <property type="entry name" value="GLYCOSYLTRANSFERASE WBBK-RELATED"/>
    <property type="match status" value="1"/>
</dbReference>